<sequence length="256" mass="29224">MQILTKDTSVTLYNAHFDEAYHNVNDGALQETLHKHILPVLYLKKEVKVLNVLDICFGLGFNILGLHYAIKQWGFSGVVCVDSLELELVSDLCQHPYPKEFGTAKAMVSALAKESAFKQGDFSVALHLGDAREILRDFLKEVKKGKIAKYNVIFQDPFSPLKNHHLWTFEYFKTLYTLSSDDVIITTYSHNSCMLYSAFLAGFHSFKLVQKNVRDSVIFAKTQTLPKIDLEFVERVIKIDIEHKVKTNTNLKGLYD</sequence>
<reference evidence="2 3" key="1">
    <citation type="submission" date="2021-08" db="EMBL/GenBank/DDBJ databases">
        <title>Helicobacter spp. isolated from feces of Anatolian Ground Squirrel (Spermophilus xanthoprymnus) in Turkey.</title>
        <authorList>
            <person name="Aydin F."/>
            <person name="Abay S."/>
            <person name="Kayman T."/>
            <person name="Karakaya E."/>
            <person name="Saticioglu I.B."/>
        </authorList>
    </citation>
    <scope>NUCLEOTIDE SEQUENCE [LARGE SCALE GENOMIC DNA]</scope>
    <source>
        <strain evidence="2 3">Faydin-H70</strain>
    </source>
</reference>
<dbReference type="InterPro" id="IPR008471">
    <property type="entry name" value="MnmC-like_methylTransf"/>
</dbReference>
<comment type="caution">
    <text evidence="2">The sequence shown here is derived from an EMBL/GenBank/DDBJ whole genome shotgun (WGS) entry which is preliminary data.</text>
</comment>
<dbReference type="Gene3D" id="3.40.50.150">
    <property type="entry name" value="Vaccinia Virus protein VP39"/>
    <property type="match status" value="1"/>
</dbReference>
<accession>A0ABS7JLJ4</accession>
<gene>
    <name evidence="2" type="ORF">K4G57_01945</name>
</gene>
<feature type="domain" description="MnmC-like methyltransferase" evidence="1">
    <location>
        <begin position="112"/>
        <end position="204"/>
    </location>
</feature>
<evidence type="ECO:0000313" key="3">
    <source>
        <dbReference type="Proteomes" id="UP000700059"/>
    </source>
</evidence>
<proteinExistence type="predicted"/>
<dbReference type="PANTHER" id="PTHR39963:SF1">
    <property type="entry name" value="MNMC-LIKE METHYLTRANSFERASE DOMAIN-CONTAINING PROTEIN"/>
    <property type="match status" value="1"/>
</dbReference>
<dbReference type="EMBL" id="JAIGYQ010000002">
    <property type="protein sequence ID" value="MBX7490241.1"/>
    <property type="molecule type" value="Genomic_DNA"/>
</dbReference>
<dbReference type="InterPro" id="IPR029063">
    <property type="entry name" value="SAM-dependent_MTases_sf"/>
</dbReference>
<protein>
    <recommendedName>
        <fullName evidence="1">MnmC-like methyltransferase domain-containing protein</fullName>
    </recommendedName>
</protein>
<organism evidence="2 3">
    <name type="scientific">Helicobacter turcicus</name>
    <dbReference type="NCBI Taxonomy" id="2867412"/>
    <lineage>
        <taxon>Bacteria</taxon>
        <taxon>Pseudomonadati</taxon>
        <taxon>Campylobacterota</taxon>
        <taxon>Epsilonproteobacteria</taxon>
        <taxon>Campylobacterales</taxon>
        <taxon>Helicobacteraceae</taxon>
        <taxon>Helicobacter</taxon>
    </lineage>
</organism>
<dbReference type="Pfam" id="PF05430">
    <property type="entry name" value="Methyltransf_30"/>
    <property type="match status" value="1"/>
</dbReference>
<evidence type="ECO:0000259" key="1">
    <source>
        <dbReference type="Pfam" id="PF05430"/>
    </source>
</evidence>
<dbReference type="PANTHER" id="PTHR39963">
    <property type="entry name" value="SLL0983 PROTEIN"/>
    <property type="match status" value="1"/>
</dbReference>
<keyword evidence="3" id="KW-1185">Reference proteome</keyword>
<dbReference type="Proteomes" id="UP000700059">
    <property type="component" value="Unassembled WGS sequence"/>
</dbReference>
<evidence type="ECO:0000313" key="2">
    <source>
        <dbReference type="EMBL" id="MBX7490241.1"/>
    </source>
</evidence>
<dbReference type="RefSeq" id="WP_221531580.1">
    <property type="nucleotide sequence ID" value="NZ_JAIGYP010000002.1"/>
</dbReference>
<name>A0ABS7JLJ4_9HELI</name>